<dbReference type="PANTHER" id="PTHR24171:SF9">
    <property type="entry name" value="ANKYRIN REPEAT DOMAIN-CONTAINING PROTEIN 39"/>
    <property type="match status" value="1"/>
</dbReference>
<evidence type="ECO:0000256" key="2">
    <source>
        <dbReference type="ARBA" id="ARBA00023043"/>
    </source>
</evidence>
<accession>A0ABS3U0H5</accession>
<name>A0ABS3U0H5_9ACTN</name>
<keyword evidence="2 3" id="KW-0040">ANK repeat</keyword>
<feature type="repeat" description="ANK" evidence="3">
    <location>
        <begin position="150"/>
        <end position="182"/>
    </location>
</feature>
<sequence>MPESSPLVSHRSKEPRRTRVSESPARGPLQSFPRSCSRVNTRSDTCEGELHWERSIAEGAHEPVRHPSGCVKLVDVSDDEDFNDIAEAAFDLARAGEAERLVRFVETGLPVDLVNGSGDSLLMLAAYHGHADTVRALIKAGADVERRNDRDQSPLAGAVFKDYKDVVAVLLDAGADPDAGTPSARQIAAMFDRDIFK</sequence>
<evidence type="ECO:0000313" key="6">
    <source>
        <dbReference type="Proteomes" id="UP000681341"/>
    </source>
</evidence>
<dbReference type="InterPro" id="IPR002110">
    <property type="entry name" value="Ankyrin_rpt"/>
</dbReference>
<evidence type="ECO:0000256" key="4">
    <source>
        <dbReference type="SAM" id="MobiDB-lite"/>
    </source>
</evidence>
<comment type="caution">
    <text evidence="5">The sequence shown here is derived from an EMBL/GenBank/DDBJ whole genome shotgun (WGS) entry which is preliminary data.</text>
</comment>
<dbReference type="SUPFAM" id="SSF48403">
    <property type="entry name" value="Ankyrin repeat"/>
    <property type="match status" value="1"/>
</dbReference>
<dbReference type="Pfam" id="PF12796">
    <property type="entry name" value="Ank_2"/>
    <property type="match status" value="1"/>
</dbReference>
<evidence type="ECO:0000256" key="3">
    <source>
        <dbReference type="PROSITE-ProRule" id="PRU00023"/>
    </source>
</evidence>
<feature type="repeat" description="ANK" evidence="3">
    <location>
        <begin position="117"/>
        <end position="149"/>
    </location>
</feature>
<keyword evidence="1" id="KW-0677">Repeat</keyword>
<dbReference type="SMART" id="SM00248">
    <property type="entry name" value="ANK"/>
    <property type="match status" value="2"/>
</dbReference>
<dbReference type="PROSITE" id="PS50088">
    <property type="entry name" value="ANK_REPEAT"/>
    <property type="match status" value="2"/>
</dbReference>
<protein>
    <submittedName>
        <fullName evidence="5">Ankyrin repeat domain-containing protein</fullName>
    </submittedName>
</protein>
<feature type="compositionally biased region" description="Basic and acidic residues" evidence="4">
    <location>
        <begin position="11"/>
        <end position="20"/>
    </location>
</feature>
<dbReference type="PANTHER" id="PTHR24171">
    <property type="entry name" value="ANKYRIN REPEAT DOMAIN-CONTAINING PROTEIN 39-RELATED"/>
    <property type="match status" value="1"/>
</dbReference>
<dbReference type="InterPro" id="IPR036770">
    <property type="entry name" value="Ankyrin_rpt-contain_sf"/>
</dbReference>
<evidence type="ECO:0000313" key="5">
    <source>
        <dbReference type="EMBL" id="MBO3732260.1"/>
    </source>
</evidence>
<feature type="compositionally biased region" description="Polar residues" evidence="4">
    <location>
        <begin position="32"/>
        <end position="43"/>
    </location>
</feature>
<reference evidence="5 6" key="1">
    <citation type="submission" date="2021-03" db="EMBL/GenBank/DDBJ databases">
        <title>Glycomyces sp. nov., a novel actinomycete isolated from soil.</title>
        <authorList>
            <person name="Yang X."/>
            <person name="Xu X."/>
        </authorList>
    </citation>
    <scope>NUCLEOTIDE SEQUENCE [LARGE SCALE GENOMIC DNA]</scope>
    <source>
        <strain evidence="5 6">NEAU-S30</strain>
    </source>
</reference>
<gene>
    <name evidence="5" type="ORF">J5V16_05440</name>
</gene>
<dbReference type="PROSITE" id="PS50297">
    <property type="entry name" value="ANK_REP_REGION"/>
    <property type="match status" value="1"/>
</dbReference>
<dbReference type="Proteomes" id="UP000681341">
    <property type="component" value="Unassembled WGS sequence"/>
</dbReference>
<organism evidence="5 6">
    <name type="scientific">Glycomyces niveus</name>
    <dbReference type="NCBI Taxonomy" id="2820287"/>
    <lineage>
        <taxon>Bacteria</taxon>
        <taxon>Bacillati</taxon>
        <taxon>Actinomycetota</taxon>
        <taxon>Actinomycetes</taxon>
        <taxon>Glycomycetales</taxon>
        <taxon>Glycomycetaceae</taxon>
        <taxon>Glycomyces</taxon>
    </lineage>
</organism>
<proteinExistence type="predicted"/>
<feature type="region of interest" description="Disordered" evidence="4">
    <location>
        <begin position="1"/>
        <end position="43"/>
    </location>
</feature>
<dbReference type="EMBL" id="JAGFNP010000002">
    <property type="protein sequence ID" value="MBO3732260.1"/>
    <property type="molecule type" value="Genomic_DNA"/>
</dbReference>
<dbReference type="Gene3D" id="1.25.40.20">
    <property type="entry name" value="Ankyrin repeat-containing domain"/>
    <property type="match status" value="1"/>
</dbReference>
<evidence type="ECO:0000256" key="1">
    <source>
        <dbReference type="ARBA" id="ARBA00022737"/>
    </source>
</evidence>
<keyword evidence="6" id="KW-1185">Reference proteome</keyword>